<dbReference type="HOGENOM" id="CLU_1595084_0_0_1"/>
<reference evidence="2" key="2">
    <citation type="submission" date="2015-01" db="EMBL/GenBank/DDBJ databases">
        <title>Evolutionary Origins and Diversification of the Mycorrhizal Mutualists.</title>
        <authorList>
            <consortium name="DOE Joint Genome Institute"/>
            <consortium name="Mycorrhizal Genomics Consortium"/>
            <person name="Kohler A."/>
            <person name="Kuo A."/>
            <person name="Nagy L.G."/>
            <person name="Floudas D."/>
            <person name="Copeland A."/>
            <person name="Barry K.W."/>
            <person name="Cichocki N."/>
            <person name="Veneault-Fourrey C."/>
            <person name="LaButti K."/>
            <person name="Lindquist E.A."/>
            <person name="Lipzen A."/>
            <person name="Lundell T."/>
            <person name="Morin E."/>
            <person name="Murat C."/>
            <person name="Riley R."/>
            <person name="Ohm R."/>
            <person name="Sun H."/>
            <person name="Tunlid A."/>
            <person name="Henrissat B."/>
            <person name="Grigoriev I.V."/>
            <person name="Hibbett D.S."/>
            <person name="Martin F."/>
        </authorList>
    </citation>
    <scope>NUCLEOTIDE SEQUENCE [LARGE SCALE GENOMIC DNA]</scope>
    <source>
        <strain evidence="2">Ve08.2h10</strain>
    </source>
</reference>
<gene>
    <name evidence="1" type="ORF">PAXRUDRAFT_353677</name>
</gene>
<reference evidence="1 2" key="1">
    <citation type="submission" date="2014-04" db="EMBL/GenBank/DDBJ databases">
        <authorList>
            <consortium name="DOE Joint Genome Institute"/>
            <person name="Kuo A."/>
            <person name="Kohler A."/>
            <person name="Jargeat P."/>
            <person name="Nagy L.G."/>
            <person name="Floudas D."/>
            <person name="Copeland A."/>
            <person name="Barry K.W."/>
            <person name="Cichocki N."/>
            <person name="Veneault-Fourrey C."/>
            <person name="LaButti K."/>
            <person name="Lindquist E.A."/>
            <person name="Lipzen A."/>
            <person name="Lundell T."/>
            <person name="Morin E."/>
            <person name="Murat C."/>
            <person name="Sun H."/>
            <person name="Tunlid A."/>
            <person name="Henrissat B."/>
            <person name="Grigoriev I.V."/>
            <person name="Hibbett D.S."/>
            <person name="Martin F."/>
            <person name="Nordberg H.P."/>
            <person name="Cantor M.N."/>
            <person name="Hua S.X."/>
        </authorList>
    </citation>
    <scope>NUCLEOTIDE SEQUENCE [LARGE SCALE GENOMIC DNA]</scope>
    <source>
        <strain evidence="1 2">Ve08.2h10</strain>
    </source>
</reference>
<organism evidence="1 2">
    <name type="scientific">Paxillus rubicundulus Ve08.2h10</name>
    <dbReference type="NCBI Taxonomy" id="930991"/>
    <lineage>
        <taxon>Eukaryota</taxon>
        <taxon>Fungi</taxon>
        <taxon>Dikarya</taxon>
        <taxon>Basidiomycota</taxon>
        <taxon>Agaricomycotina</taxon>
        <taxon>Agaricomycetes</taxon>
        <taxon>Agaricomycetidae</taxon>
        <taxon>Boletales</taxon>
        <taxon>Paxilineae</taxon>
        <taxon>Paxillaceae</taxon>
        <taxon>Paxillus</taxon>
    </lineage>
</organism>
<protein>
    <submittedName>
        <fullName evidence="1">Uncharacterized protein</fullName>
    </submittedName>
</protein>
<dbReference type="Proteomes" id="UP000054538">
    <property type="component" value="Unassembled WGS sequence"/>
</dbReference>
<dbReference type="OrthoDB" id="2660185at2759"/>
<name>A0A0D0DZB8_9AGAM</name>
<proteinExistence type="predicted"/>
<dbReference type="InParanoid" id="A0A0D0DZB8"/>
<dbReference type="EMBL" id="KN825019">
    <property type="protein sequence ID" value="KIK95821.1"/>
    <property type="molecule type" value="Genomic_DNA"/>
</dbReference>
<evidence type="ECO:0000313" key="2">
    <source>
        <dbReference type="Proteomes" id="UP000054538"/>
    </source>
</evidence>
<evidence type="ECO:0000313" key="1">
    <source>
        <dbReference type="EMBL" id="KIK95821.1"/>
    </source>
</evidence>
<accession>A0A0D0DZB8</accession>
<keyword evidence="2" id="KW-1185">Reference proteome</keyword>
<sequence>MNHPYGASSSYLYANVHNQSRSRDHYIGYYNRNASPQLFESFVPRFSSDSIPHQSLSSATEYTVTGGSSSSGMKNLYFDDEDSLSPRTSLGKRIWKTLKELGGSVRRRWPLRRSSFPVFVHPCHRNVDNDSGDDYTSTMHHLLPNLTLGGRFLSPIDHFPLCCCLHL</sequence>
<dbReference type="AlphaFoldDB" id="A0A0D0DZB8"/>